<proteinExistence type="predicted"/>
<dbReference type="Pfam" id="PF11827">
    <property type="entry name" value="DUF3347"/>
    <property type="match status" value="1"/>
</dbReference>
<comment type="caution">
    <text evidence="3">The sequence shown here is derived from an EMBL/GenBank/DDBJ whole genome shotgun (WGS) entry which is preliminary data.</text>
</comment>
<organism evidence="3 4">
    <name type="scientific">Chitinophaga nivalis</name>
    <dbReference type="NCBI Taxonomy" id="2991709"/>
    <lineage>
        <taxon>Bacteria</taxon>
        <taxon>Pseudomonadati</taxon>
        <taxon>Bacteroidota</taxon>
        <taxon>Chitinophagia</taxon>
        <taxon>Chitinophagales</taxon>
        <taxon>Chitinophagaceae</taxon>
        <taxon>Chitinophaga</taxon>
    </lineage>
</organism>
<feature type="chain" id="PRO_5045564086" evidence="1">
    <location>
        <begin position="21"/>
        <end position="196"/>
    </location>
</feature>
<dbReference type="InterPro" id="IPR021782">
    <property type="entry name" value="DUF3347"/>
</dbReference>
<evidence type="ECO:0000259" key="2">
    <source>
        <dbReference type="Pfam" id="PF11827"/>
    </source>
</evidence>
<dbReference type="RefSeq" id="WP_264730803.1">
    <property type="nucleotide sequence ID" value="NZ_JAPDNR010000001.1"/>
</dbReference>
<evidence type="ECO:0000256" key="1">
    <source>
        <dbReference type="SAM" id="SignalP"/>
    </source>
</evidence>
<evidence type="ECO:0000313" key="3">
    <source>
        <dbReference type="EMBL" id="MCW3484863.1"/>
    </source>
</evidence>
<dbReference type="EMBL" id="JAPDNS010000001">
    <property type="protein sequence ID" value="MCW3484863.1"/>
    <property type="molecule type" value="Genomic_DNA"/>
</dbReference>
<name>A0ABT3ILL7_9BACT</name>
<accession>A0ABT3ILL7</accession>
<reference evidence="3 4" key="1">
    <citation type="submission" date="2022-10" db="EMBL/GenBank/DDBJ databases">
        <title>Chitinophaga nivalis PC15 sp. nov., isolated from Pyeongchang county, South Korea.</title>
        <authorList>
            <person name="Trinh H.N."/>
        </authorList>
    </citation>
    <scope>NUCLEOTIDE SEQUENCE [LARGE SCALE GENOMIC DNA]</scope>
    <source>
        <strain evidence="3 4">PC14</strain>
    </source>
</reference>
<feature type="domain" description="DUF3347" evidence="2">
    <location>
        <begin position="56"/>
        <end position="146"/>
    </location>
</feature>
<keyword evidence="4" id="KW-1185">Reference proteome</keyword>
<feature type="signal peptide" evidence="1">
    <location>
        <begin position="1"/>
        <end position="20"/>
    </location>
</feature>
<dbReference type="Proteomes" id="UP001207742">
    <property type="component" value="Unassembled WGS sequence"/>
</dbReference>
<evidence type="ECO:0000313" key="4">
    <source>
        <dbReference type="Proteomes" id="UP001207742"/>
    </source>
</evidence>
<keyword evidence="1" id="KW-0732">Signal</keyword>
<protein>
    <submittedName>
        <fullName evidence="3">DUF3347 domain-containing protein</fullName>
    </submittedName>
</protein>
<gene>
    <name evidence="3" type="ORF">OL497_13220</name>
</gene>
<dbReference type="PROSITE" id="PS51257">
    <property type="entry name" value="PROKAR_LIPOPROTEIN"/>
    <property type="match status" value="1"/>
</dbReference>
<sequence length="196" mass="21297">MSFKVCVPVGTFLLAATLLACQQNTSKQEGQEQTVAGEALQAPYNPVFYDSLQTAMQSYYQLSAALVKADTAAANVAAAGLKLHVDSLPVSLLQMDSTHLGTISSTTGSISAELLAFPAEATLEGKREAFQMVSEMLFDLVRNTGLKGQTIYHQYCPMAFDNKGAYWLSDKPGILNPYFGDEMLECGETKDTLRYK</sequence>